<dbReference type="GO" id="GO:0006310">
    <property type="term" value="P:DNA recombination"/>
    <property type="evidence" value="ECO:0007669"/>
    <property type="project" value="UniProtKB-UniRule"/>
</dbReference>
<proteinExistence type="inferred from homology"/>
<dbReference type="SUPFAM" id="SSF52980">
    <property type="entry name" value="Restriction endonuclease-like"/>
    <property type="match status" value="1"/>
</dbReference>
<gene>
    <name evidence="12" type="primary">hjr</name>
    <name evidence="11" type="synonym">hjc</name>
    <name evidence="12" type="ordered locus">TTX_0180</name>
</gene>
<keyword evidence="1 11" id="KW-0540">Nuclease</keyword>
<evidence type="ECO:0000256" key="11">
    <source>
        <dbReference type="HAMAP-Rule" id="MF_01490"/>
    </source>
</evidence>
<dbReference type="Proteomes" id="UP000002654">
    <property type="component" value="Chromosome"/>
</dbReference>
<evidence type="ECO:0000256" key="5">
    <source>
        <dbReference type="ARBA" id="ARBA00022801"/>
    </source>
</evidence>
<feature type="active site" evidence="11">
    <location>
        <position position="32"/>
    </location>
</feature>
<feature type="binding site" evidence="11">
    <location>
        <position position="12"/>
    </location>
    <ligand>
        <name>Mg(2+)</name>
        <dbReference type="ChEBI" id="CHEBI:18420"/>
    </ligand>
</feature>
<organism evidence="12 13">
    <name type="scientific">Thermoproteus tenax (strain ATCC 35583 / DSM 2078 / JCM 9277 / NBRC 100435 / Kra 1)</name>
    <dbReference type="NCBI Taxonomy" id="768679"/>
    <lineage>
        <taxon>Archaea</taxon>
        <taxon>Thermoproteota</taxon>
        <taxon>Thermoprotei</taxon>
        <taxon>Thermoproteales</taxon>
        <taxon>Thermoproteaceae</taxon>
        <taxon>Thermoproteus</taxon>
    </lineage>
</organism>
<dbReference type="HOGENOM" id="CLU_139546_1_0_2"/>
<dbReference type="GO" id="GO:0003677">
    <property type="term" value="F:DNA binding"/>
    <property type="evidence" value="ECO:0007669"/>
    <property type="project" value="UniProtKB-KW"/>
</dbReference>
<dbReference type="EC" id="3.1.21.10" evidence="11"/>
<evidence type="ECO:0000256" key="9">
    <source>
        <dbReference type="ARBA" id="ARBA00023204"/>
    </source>
</evidence>
<dbReference type="InterPro" id="IPR011856">
    <property type="entry name" value="tRNA_endonuc-like_dom_sf"/>
</dbReference>
<keyword evidence="2 11" id="KW-0479">Metal-binding</keyword>
<keyword evidence="8 11" id="KW-0233">DNA recombination</keyword>
<dbReference type="PATRIC" id="fig|768679.9.peg.186"/>
<comment type="function">
    <text evidence="11">A structure-specific endonuclease that resolves Holliday junction (HJ) intermediates during genetic recombination. Cleaves 4-way DNA junctions introducing paired nicks in opposing strands, leaving a 5'-terminal phosphate and a 3'-terminal hydroxyl group that are subsequently ligated to produce recombinant products.</text>
</comment>
<dbReference type="NCBIfam" id="NF040854">
    <property type="entry name" value="Hol_resolv_Hjc"/>
    <property type="match status" value="1"/>
</dbReference>
<dbReference type="PANTHER" id="PTHR39651">
    <property type="entry name" value="HOLLIDAY JUNCTION RESOLVASE HJC"/>
    <property type="match status" value="1"/>
</dbReference>
<comment type="similarity">
    <text evidence="11">Belongs to the Holliday junction resolvase Hjc family.</text>
</comment>
<evidence type="ECO:0000256" key="7">
    <source>
        <dbReference type="ARBA" id="ARBA00023125"/>
    </source>
</evidence>
<dbReference type="KEGG" id="ttn:TTX_0180"/>
<comment type="catalytic activity">
    <reaction evidence="10 11">
        <text>Endonucleolytic cleavage at a junction such as a reciprocal single-stranded crossover between two homologous DNA duplexes (Holliday junction).</text>
        <dbReference type="EC" id="3.1.21.10"/>
    </reaction>
</comment>
<evidence type="ECO:0000313" key="13">
    <source>
        <dbReference type="Proteomes" id="UP000002654"/>
    </source>
</evidence>
<accession>G4RMR3</accession>
<keyword evidence="7 11" id="KW-0238">DNA-binding</keyword>
<evidence type="ECO:0000256" key="4">
    <source>
        <dbReference type="ARBA" id="ARBA00022763"/>
    </source>
</evidence>
<dbReference type="EMBL" id="FN869859">
    <property type="protein sequence ID" value="CCC80857.1"/>
    <property type="molecule type" value="Genomic_DNA"/>
</dbReference>
<sequence length="135" mass="14822">MVAPKTKGASKERSVANLLWEKGCAVLRGCSSGGGVRKRFVPDIVAICNGKVLVMELKYRAKRTTVRIEAEKVQGLLEFAARSGGRAFVLVKFGRDQWRVFEVAEGADVSINGEAYDRAPTLDHLLASIFNRQLV</sequence>
<feature type="binding site" evidence="11">
    <location>
        <position position="56"/>
    </location>
    <ligand>
        <name>Mg(2+)</name>
        <dbReference type="ChEBI" id="CHEBI:18420"/>
    </ligand>
</feature>
<keyword evidence="6 11" id="KW-0460">Magnesium</keyword>
<dbReference type="GO" id="GO:0006281">
    <property type="term" value="P:DNA repair"/>
    <property type="evidence" value="ECO:0007669"/>
    <property type="project" value="UniProtKB-UniRule"/>
</dbReference>
<evidence type="ECO:0000256" key="8">
    <source>
        <dbReference type="ARBA" id="ARBA00023172"/>
    </source>
</evidence>
<keyword evidence="5 11" id="KW-0378">Hydrolase</keyword>
<evidence type="ECO:0000256" key="2">
    <source>
        <dbReference type="ARBA" id="ARBA00022723"/>
    </source>
</evidence>
<dbReference type="HAMAP" id="MF_01490">
    <property type="entry name" value="HJ_Resolv_Hjc"/>
    <property type="match status" value="1"/>
</dbReference>
<name>G4RMR3_THETK</name>
<dbReference type="eggNOG" id="arCOG00919">
    <property type="taxonomic scope" value="Archaea"/>
</dbReference>
<protein>
    <recommendedName>
        <fullName evidence="11">Crossover junction endodeoxyribonuclease Hjc</fullName>
        <shortName evidence="11">Hjc</shortName>
        <ecNumber evidence="11">3.1.21.10</ecNumber>
    </recommendedName>
    <alternativeName>
        <fullName evidence="11">Holliday junction resolvase Hjc</fullName>
    </alternativeName>
</protein>
<dbReference type="PANTHER" id="PTHR39651:SF1">
    <property type="entry name" value="HOLLIDAY JUNCTION RESOLVASE HJC"/>
    <property type="match status" value="1"/>
</dbReference>
<dbReference type="STRING" id="768679.TTX_0180"/>
<keyword evidence="3 11" id="KW-0255">Endonuclease</keyword>
<keyword evidence="13" id="KW-1185">Reference proteome</keyword>
<evidence type="ECO:0000256" key="6">
    <source>
        <dbReference type="ARBA" id="ARBA00022842"/>
    </source>
</evidence>
<dbReference type="GO" id="GO:0008821">
    <property type="term" value="F:crossover junction DNA endonuclease activity"/>
    <property type="evidence" value="ECO:0007669"/>
    <property type="project" value="UniProtKB-UniRule"/>
</dbReference>
<evidence type="ECO:0000256" key="10">
    <source>
        <dbReference type="ARBA" id="ARBA00029354"/>
    </source>
</evidence>
<dbReference type="GO" id="GO:0000287">
    <property type="term" value="F:magnesium ion binding"/>
    <property type="evidence" value="ECO:0007669"/>
    <property type="project" value="UniProtKB-UniRule"/>
</dbReference>
<evidence type="ECO:0000313" key="12">
    <source>
        <dbReference type="EMBL" id="CCC80857.1"/>
    </source>
</evidence>
<dbReference type="Pfam" id="PF01870">
    <property type="entry name" value="Hjc"/>
    <property type="match status" value="1"/>
</dbReference>
<reference evidence="12 13" key="1">
    <citation type="journal article" date="2011" name="PLoS ONE">
        <title>The complete genome sequence of Thermoproteus tenax: a physiologically versatile member of the Crenarchaeota.</title>
        <authorList>
            <person name="Siebers B."/>
            <person name="Zaparty M."/>
            <person name="Raddatz G."/>
            <person name="Tjaden B."/>
            <person name="Albers S.V."/>
            <person name="Bell S.D."/>
            <person name="Blombach F."/>
            <person name="Kletzin A."/>
            <person name="Kyrpides N."/>
            <person name="Lanz C."/>
            <person name="Plagens A."/>
            <person name="Rampp M."/>
            <person name="Rosinus A."/>
            <person name="von Jan M."/>
            <person name="Makarova K.S."/>
            <person name="Klenk H.P."/>
            <person name="Schuster S.C."/>
            <person name="Hensel R."/>
        </authorList>
    </citation>
    <scope>NUCLEOTIDE SEQUENCE [LARGE SCALE GENOMIC DNA]</scope>
    <source>
        <strain evidence="13">ATCC 35583 / DSM 2078 / JCM 9277 / NBRC 100435 / Kra 1</strain>
    </source>
</reference>
<comment type="subunit">
    <text evidence="11">Homodimer.</text>
</comment>
<dbReference type="PaxDb" id="768679-TTX_0180"/>
<dbReference type="InterPro" id="IPR014428">
    <property type="entry name" value="Hjc_arc"/>
</dbReference>
<dbReference type="GeneID" id="11263190"/>
<dbReference type="OrthoDB" id="34330at2157"/>
<keyword evidence="9 11" id="KW-0234">DNA repair</keyword>
<dbReference type="RefSeq" id="WP_014126114.1">
    <property type="nucleotide sequence ID" value="NC_016070.1"/>
</dbReference>
<dbReference type="InterPro" id="IPR002732">
    <property type="entry name" value="Hjc"/>
</dbReference>
<comment type="cofactor">
    <cofactor evidence="11">
        <name>Mg(2+)</name>
        <dbReference type="ChEBI" id="CHEBI:18420"/>
    </cofactor>
    <text evidence="11">Binds 1 Mg(2+) ion per subunit.</text>
</comment>
<evidence type="ECO:0000256" key="1">
    <source>
        <dbReference type="ARBA" id="ARBA00022722"/>
    </source>
</evidence>
<evidence type="ECO:0000256" key="3">
    <source>
        <dbReference type="ARBA" id="ARBA00022759"/>
    </source>
</evidence>
<keyword evidence="4 11" id="KW-0227">DNA damage</keyword>
<feature type="binding site" evidence="11">
    <location>
        <position position="43"/>
    </location>
    <ligand>
        <name>Mg(2+)</name>
        <dbReference type="ChEBI" id="CHEBI:18420"/>
    </ligand>
</feature>
<dbReference type="Gene3D" id="3.40.1350.10">
    <property type="match status" value="1"/>
</dbReference>
<dbReference type="InterPro" id="IPR011335">
    <property type="entry name" value="Restrct_endonuc-II-like"/>
</dbReference>
<dbReference type="AlphaFoldDB" id="G4RMR3"/>
<feature type="site" description="Transition state stabilizer" evidence="11">
    <location>
        <position position="58"/>
    </location>
</feature>